<comment type="caution">
    <text evidence="1">The sequence shown here is derived from an EMBL/GenBank/DDBJ whole genome shotgun (WGS) entry which is preliminary data.</text>
</comment>
<reference evidence="1 3" key="3">
    <citation type="submission" date="2019-07" db="EMBL/GenBank/DDBJ databases">
        <title>Whole genome shotgun sequence of Methylobacterium oxalidis NBRC 107715.</title>
        <authorList>
            <person name="Hosoyama A."/>
            <person name="Uohara A."/>
            <person name="Ohji S."/>
            <person name="Ichikawa N."/>
        </authorList>
    </citation>
    <scope>NUCLEOTIDE SEQUENCE [LARGE SCALE GENOMIC DNA]</scope>
    <source>
        <strain evidence="1 3">NBRC 107715</strain>
    </source>
</reference>
<dbReference type="EMBL" id="BJZU01000021">
    <property type="protein sequence ID" value="GEP03422.1"/>
    <property type="molecule type" value="Genomic_DNA"/>
</dbReference>
<dbReference type="AlphaFoldDB" id="A0A512J0F2"/>
<sequence length="128" mass="14654">MPEVVSLNPRRLLKARGLTGSGREYDLMRASLERLQGTRYTTNIRPDGGFGAERTFALIEEAIFAERRGSVDVRLSEWFRTAVEDRRVLQLSEAYLTIPGNHERWLYRVARKHVGERSYVQAHHGVGA</sequence>
<proteinExistence type="predicted"/>
<evidence type="ECO:0000313" key="1">
    <source>
        <dbReference type="EMBL" id="GEP03422.1"/>
    </source>
</evidence>
<dbReference type="Proteomes" id="UP001156856">
    <property type="component" value="Unassembled WGS sequence"/>
</dbReference>
<evidence type="ECO:0000313" key="2">
    <source>
        <dbReference type="EMBL" id="GLS63373.1"/>
    </source>
</evidence>
<organism evidence="1 3">
    <name type="scientific">Methylobacterium oxalidis</name>
    <dbReference type="NCBI Taxonomy" id="944322"/>
    <lineage>
        <taxon>Bacteria</taxon>
        <taxon>Pseudomonadati</taxon>
        <taxon>Pseudomonadota</taxon>
        <taxon>Alphaproteobacteria</taxon>
        <taxon>Hyphomicrobiales</taxon>
        <taxon>Methylobacteriaceae</taxon>
        <taxon>Methylobacterium</taxon>
    </lineage>
</organism>
<dbReference type="Pfam" id="PF10134">
    <property type="entry name" value="RPA"/>
    <property type="match status" value="1"/>
</dbReference>
<reference evidence="2" key="1">
    <citation type="journal article" date="2014" name="Int. J. Syst. Evol. Microbiol.">
        <title>Complete genome of a new Firmicutes species belonging to the dominant human colonic microbiota ('Ruminococcus bicirculans') reveals two chromosomes and a selective capacity to utilize plant glucans.</title>
        <authorList>
            <consortium name="NISC Comparative Sequencing Program"/>
            <person name="Wegmann U."/>
            <person name="Louis P."/>
            <person name="Goesmann A."/>
            <person name="Henrissat B."/>
            <person name="Duncan S.H."/>
            <person name="Flint H.J."/>
        </authorList>
    </citation>
    <scope>NUCLEOTIDE SEQUENCE</scope>
    <source>
        <strain evidence="2">NBRC 107715</strain>
    </source>
</reference>
<dbReference type="Proteomes" id="UP000321960">
    <property type="component" value="Unassembled WGS sequence"/>
</dbReference>
<dbReference type="EMBL" id="BSPK01000021">
    <property type="protein sequence ID" value="GLS63373.1"/>
    <property type="molecule type" value="Genomic_DNA"/>
</dbReference>
<reference evidence="4" key="2">
    <citation type="journal article" date="2019" name="Int. J. Syst. Evol. Microbiol.">
        <title>The Global Catalogue of Microorganisms (GCM) 10K type strain sequencing project: providing services to taxonomists for standard genome sequencing and annotation.</title>
        <authorList>
            <consortium name="The Broad Institute Genomics Platform"/>
            <consortium name="The Broad Institute Genome Sequencing Center for Infectious Disease"/>
            <person name="Wu L."/>
            <person name="Ma J."/>
        </authorList>
    </citation>
    <scope>NUCLEOTIDE SEQUENCE [LARGE SCALE GENOMIC DNA]</scope>
    <source>
        <strain evidence="4">NBRC 107715</strain>
    </source>
</reference>
<dbReference type="InterPro" id="IPR018777">
    <property type="entry name" value="Replication_initiator_prot_A"/>
</dbReference>
<gene>
    <name evidence="2" type="ORF">GCM10007888_17540</name>
    <name evidence="1" type="ORF">MOX02_14600</name>
</gene>
<evidence type="ECO:0000313" key="3">
    <source>
        <dbReference type="Proteomes" id="UP000321960"/>
    </source>
</evidence>
<accession>A0A512J0F2</accession>
<reference evidence="2" key="4">
    <citation type="submission" date="2023-01" db="EMBL/GenBank/DDBJ databases">
        <title>Draft genome sequence of Methylobacterium oxalidis strain NBRC 107715.</title>
        <authorList>
            <person name="Sun Q."/>
            <person name="Mori K."/>
        </authorList>
    </citation>
    <scope>NUCLEOTIDE SEQUENCE</scope>
    <source>
        <strain evidence="2">NBRC 107715</strain>
    </source>
</reference>
<name>A0A512J0F2_9HYPH</name>
<evidence type="ECO:0000313" key="4">
    <source>
        <dbReference type="Proteomes" id="UP001156856"/>
    </source>
</evidence>
<protein>
    <submittedName>
        <fullName evidence="1">Uncharacterized protein</fullName>
    </submittedName>
</protein>
<keyword evidence="4" id="KW-1185">Reference proteome</keyword>